<organism evidence="1 2">
    <name type="scientific">Vibrio ishigakensis</name>
    <dbReference type="NCBI Taxonomy" id="1481914"/>
    <lineage>
        <taxon>Bacteria</taxon>
        <taxon>Pseudomonadati</taxon>
        <taxon>Pseudomonadota</taxon>
        <taxon>Gammaproteobacteria</taxon>
        <taxon>Vibrionales</taxon>
        <taxon>Vibrionaceae</taxon>
        <taxon>Vibrio</taxon>
    </lineage>
</organism>
<evidence type="ECO:0000313" key="2">
    <source>
        <dbReference type="Proteomes" id="UP000031670"/>
    </source>
</evidence>
<reference evidence="1 2" key="1">
    <citation type="submission" date="2015-01" db="EMBL/GenBank/DDBJ databases">
        <title>Vibrio sp. C5 JCM 19232 whole genome shotgun sequence.</title>
        <authorList>
            <person name="Sawabe T."/>
            <person name="Meirelles P."/>
            <person name="Feng G."/>
            <person name="Sayaka M."/>
            <person name="Hattori M."/>
            <person name="Ohkuma M."/>
        </authorList>
    </citation>
    <scope>NUCLEOTIDE SEQUENCE [LARGE SCALE GENOMIC DNA]</scope>
    <source>
        <strain evidence="1 2">JCM19232</strain>
    </source>
</reference>
<dbReference type="EMBL" id="BBSA01000004">
    <property type="protein sequence ID" value="GAM62053.1"/>
    <property type="molecule type" value="Genomic_DNA"/>
</dbReference>
<sequence length="74" mass="8712">MTGELALMDGKIYRRLESFDNQQAWKQINLTPRKCLEKKVKYCVVKTSEIGKVISSRTAYIYDEKLELQRTLKL</sequence>
<protein>
    <submittedName>
        <fullName evidence="1">Uncharacterized protein</fullName>
    </submittedName>
</protein>
<proteinExistence type="predicted"/>
<dbReference type="AlphaFoldDB" id="A0A0B8PG16"/>
<accession>A0A0B8PG16</accession>
<comment type="caution">
    <text evidence="1">The sequence shown here is derived from an EMBL/GenBank/DDBJ whole genome shotgun (WGS) entry which is preliminary data.</text>
</comment>
<reference evidence="1 2" key="2">
    <citation type="submission" date="2015-01" db="EMBL/GenBank/DDBJ databases">
        <authorList>
            <consortium name="NBRP consortium"/>
            <person name="Sawabe T."/>
            <person name="Meirelles P."/>
            <person name="Feng G."/>
            <person name="Sayaka M."/>
            <person name="Hattori M."/>
            <person name="Ohkuma M."/>
        </authorList>
    </citation>
    <scope>NUCLEOTIDE SEQUENCE [LARGE SCALE GENOMIC DNA]</scope>
    <source>
        <strain evidence="1 2">JCM19232</strain>
    </source>
</reference>
<dbReference type="Proteomes" id="UP000031670">
    <property type="component" value="Unassembled WGS sequence"/>
</dbReference>
<gene>
    <name evidence="1" type="ORF">JCM19232_6358</name>
</gene>
<name>A0A0B8PG16_9VIBR</name>
<evidence type="ECO:0000313" key="1">
    <source>
        <dbReference type="EMBL" id="GAM62053.1"/>
    </source>
</evidence>